<sequence>MAAGPIAERNQDATIYVGGLDEKVSETILWELFVQAGPVVNVHMPKDRVTGQHQGYGFVEFLGEDDADYAIKIMNMIKLYGKPIRVNKASAHQKNLDVGANIFIGNLDPEVDEKLLYDTFSAFGVILQTPKIMRDPETGNSKGYAFINFASFEASDAAIEAMNGQYLCNRPITISYAFKKESKGERHGSAAGSLLAAQNPLSHADRPHQLFADAPPTAGGPMPVPTHVVPPPPMPPPMSISQTVTTSGGTLPPPPPLPPSSLPPPPPMIRPPMPPPPPSVPPPPQQVTHMPPPPPPASQFGGLPPPPPLPPSSTATSQIPMPPSTDAPPPPPPKSSDQPPLPPPPPPMGMPPGMPHFHNQGVPPPPPLHGMRPPIPGIGFPPRQPFGPPPFPPGRGTMLPAPPPGPIPPPPPTPRDMRPPMPPLPPPPPPSSGP</sequence>
<keyword evidence="8" id="KW-0539">Nucleus</keyword>
<dbReference type="CDD" id="cd12335">
    <property type="entry name" value="RRM2_SF3B4"/>
    <property type="match status" value="1"/>
</dbReference>
<feature type="domain" description="RRM" evidence="12">
    <location>
        <begin position="100"/>
        <end position="179"/>
    </location>
</feature>
<comment type="subcellular location">
    <subcellularLocation>
        <location evidence="1">Nucleus</location>
    </subcellularLocation>
</comment>
<dbReference type="GO" id="GO:0048026">
    <property type="term" value="P:positive regulation of mRNA splicing, via spliceosome"/>
    <property type="evidence" value="ECO:0007669"/>
    <property type="project" value="TreeGrafter"/>
</dbReference>
<evidence type="ECO:0000256" key="11">
    <source>
        <dbReference type="SAM" id="MobiDB-lite"/>
    </source>
</evidence>
<evidence type="ECO:0000256" key="9">
    <source>
        <dbReference type="ARBA" id="ARBA00070533"/>
    </source>
</evidence>
<dbReference type="SUPFAM" id="SSF54928">
    <property type="entry name" value="RNA-binding domain, RBD"/>
    <property type="match status" value="1"/>
</dbReference>
<dbReference type="CDD" id="cd12334">
    <property type="entry name" value="RRM1_SF3B4"/>
    <property type="match status" value="1"/>
</dbReference>
<feature type="domain" description="RRM" evidence="12">
    <location>
        <begin position="13"/>
        <end position="91"/>
    </location>
</feature>
<dbReference type="InterPro" id="IPR052084">
    <property type="entry name" value="SF3B4_spliceosome_assoc"/>
</dbReference>
<keyword evidence="3" id="KW-0507">mRNA processing</keyword>
<dbReference type="GO" id="GO:0071011">
    <property type="term" value="C:precatalytic spliceosome"/>
    <property type="evidence" value="ECO:0007669"/>
    <property type="project" value="TreeGrafter"/>
</dbReference>
<dbReference type="FunFam" id="3.30.70.330:FF:000141">
    <property type="entry name" value="Splicing factor 3b subunit 4"/>
    <property type="match status" value="1"/>
</dbReference>
<feature type="compositionally biased region" description="Pro residues" evidence="11">
    <location>
        <begin position="400"/>
        <end position="434"/>
    </location>
</feature>
<dbReference type="GO" id="GO:0006397">
    <property type="term" value="P:mRNA processing"/>
    <property type="evidence" value="ECO:0007669"/>
    <property type="project" value="UniProtKB-KW"/>
</dbReference>
<feature type="compositionally biased region" description="Pro residues" evidence="11">
    <location>
        <begin position="362"/>
        <end position="376"/>
    </location>
</feature>
<dbReference type="Gene3D" id="3.30.70.330">
    <property type="match status" value="2"/>
</dbReference>
<evidence type="ECO:0000256" key="8">
    <source>
        <dbReference type="ARBA" id="ARBA00023242"/>
    </source>
</evidence>
<dbReference type="InterPro" id="IPR000504">
    <property type="entry name" value="RRM_dom"/>
</dbReference>
<dbReference type="PANTHER" id="PTHR48030">
    <property type="entry name" value="SPLICING FACTOR 3B SUBUNIT 4"/>
    <property type="match status" value="1"/>
</dbReference>
<dbReference type="PROSITE" id="PS50102">
    <property type="entry name" value="RRM"/>
    <property type="match status" value="2"/>
</dbReference>
<dbReference type="GO" id="GO:0003723">
    <property type="term" value="F:RNA binding"/>
    <property type="evidence" value="ECO:0007669"/>
    <property type="project" value="UniProtKB-UniRule"/>
</dbReference>
<keyword evidence="14" id="KW-1185">Reference proteome</keyword>
<dbReference type="InterPro" id="IPR012677">
    <property type="entry name" value="Nucleotide-bd_a/b_plait_sf"/>
</dbReference>
<feature type="region of interest" description="Disordered" evidence="11">
    <location>
        <begin position="206"/>
        <end position="434"/>
    </location>
</feature>
<evidence type="ECO:0000256" key="1">
    <source>
        <dbReference type="ARBA" id="ARBA00004123"/>
    </source>
</evidence>
<dbReference type="InterPro" id="IPR035979">
    <property type="entry name" value="RBD_domain_sf"/>
</dbReference>
<evidence type="ECO:0000256" key="3">
    <source>
        <dbReference type="ARBA" id="ARBA00022664"/>
    </source>
</evidence>
<dbReference type="SMART" id="SM00360">
    <property type="entry name" value="RRM"/>
    <property type="match status" value="2"/>
</dbReference>
<keyword evidence="6 10" id="KW-0694">RNA-binding</keyword>
<evidence type="ECO:0000313" key="13">
    <source>
        <dbReference type="EMBL" id="GIZ03166.1"/>
    </source>
</evidence>
<dbReference type="FunFam" id="3.30.70.330:FF:000059">
    <property type="entry name" value="splicing factor 3B subunit 4"/>
    <property type="match status" value="1"/>
</dbReference>
<evidence type="ECO:0000256" key="10">
    <source>
        <dbReference type="PROSITE-ProRule" id="PRU00176"/>
    </source>
</evidence>
<keyword evidence="4" id="KW-0747">Spliceosome</keyword>
<dbReference type="PANTHER" id="PTHR48030:SF3">
    <property type="entry name" value="SPLICING FACTOR 3B SUBUNIT 4"/>
    <property type="match status" value="1"/>
</dbReference>
<dbReference type="EMBL" id="BPLR01018911">
    <property type="protein sequence ID" value="GIZ03166.1"/>
    <property type="molecule type" value="Genomic_DNA"/>
</dbReference>
<feature type="compositionally biased region" description="Pro residues" evidence="11">
    <location>
        <begin position="320"/>
        <end position="354"/>
    </location>
</feature>
<evidence type="ECO:0000256" key="7">
    <source>
        <dbReference type="ARBA" id="ARBA00023187"/>
    </source>
</evidence>
<evidence type="ECO:0000256" key="4">
    <source>
        <dbReference type="ARBA" id="ARBA00022728"/>
    </source>
</evidence>
<proteinExistence type="inferred from homology"/>
<dbReference type="GO" id="GO:0005730">
    <property type="term" value="C:nucleolus"/>
    <property type="evidence" value="ECO:0007669"/>
    <property type="project" value="TreeGrafter"/>
</dbReference>
<evidence type="ECO:0000259" key="12">
    <source>
        <dbReference type="PROSITE" id="PS50102"/>
    </source>
</evidence>
<reference evidence="13 14" key="1">
    <citation type="submission" date="2021-06" db="EMBL/GenBank/DDBJ databases">
        <title>Caerostris extrusa draft genome.</title>
        <authorList>
            <person name="Kono N."/>
            <person name="Arakawa K."/>
        </authorList>
    </citation>
    <scope>NUCLEOTIDE SEQUENCE [LARGE SCALE GENOMIC DNA]</scope>
</reference>
<evidence type="ECO:0000256" key="5">
    <source>
        <dbReference type="ARBA" id="ARBA00022737"/>
    </source>
</evidence>
<feature type="compositionally biased region" description="Pro residues" evidence="11">
    <location>
        <begin position="251"/>
        <end position="311"/>
    </location>
</feature>
<organism evidence="13 14">
    <name type="scientific">Caerostris extrusa</name>
    <name type="common">Bark spider</name>
    <name type="synonym">Caerostris bankana</name>
    <dbReference type="NCBI Taxonomy" id="172846"/>
    <lineage>
        <taxon>Eukaryota</taxon>
        <taxon>Metazoa</taxon>
        <taxon>Ecdysozoa</taxon>
        <taxon>Arthropoda</taxon>
        <taxon>Chelicerata</taxon>
        <taxon>Arachnida</taxon>
        <taxon>Araneae</taxon>
        <taxon>Araneomorphae</taxon>
        <taxon>Entelegynae</taxon>
        <taxon>Araneoidea</taxon>
        <taxon>Araneidae</taxon>
        <taxon>Caerostris</taxon>
    </lineage>
</organism>
<dbReference type="AlphaFoldDB" id="A0AAV4Y6U7"/>
<dbReference type="InterPro" id="IPR034159">
    <property type="entry name" value="SF3B4_RRM2"/>
</dbReference>
<gene>
    <name evidence="13" type="primary">SF3B4</name>
    <name evidence="13" type="ORF">CEXT_529681</name>
</gene>
<dbReference type="Proteomes" id="UP001054945">
    <property type="component" value="Unassembled WGS sequence"/>
</dbReference>
<comment type="similarity">
    <text evidence="2">Belongs to the SF3B4 family.</text>
</comment>
<accession>A0AAV4Y6U7</accession>
<feature type="compositionally biased region" description="Polar residues" evidence="11">
    <location>
        <begin position="239"/>
        <end position="249"/>
    </location>
</feature>
<dbReference type="InterPro" id="IPR034158">
    <property type="entry name" value="SF3B4_RRM1"/>
</dbReference>
<evidence type="ECO:0000313" key="14">
    <source>
        <dbReference type="Proteomes" id="UP001054945"/>
    </source>
</evidence>
<keyword evidence="7" id="KW-0508">mRNA splicing</keyword>
<protein>
    <recommendedName>
        <fullName evidence="9">Splicing factor 3B subunit 4</fullName>
    </recommendedName>
</protein>
<feature type="compositionally biased region" description="Pro residues" evidence="11">
    <location>
        <begin position="382"/>
        <end position="393"/>
    </location>
</feature>
<keyword evidence="5" id="KW-0677">Repeat</keyword>
<evidence type="ECO:0000256" key="2">
    <source>
        <dbReference type="ARBA" id="ARBA00008363"/>
    </source>
</evidence>
<evidence type="ECO:0000256" key="6">
    <source>
        <dbReference type="ARBA" id="ARBA00022884"/>
    </source>
</evidence>
<dbReference type="Pfam" id="PF00076">
    <property type="entry name" value="RRM_1"/>
    <property type="match status" value="2"/>
</dbReference>
<name>A0AAV4Y6U7_CAEEX</name>
<dbReference type="GO" id="GO:0008380">
    <property type="term" value="P:RNA splicing"/>
    <property type="evidence" value="ECO:0007669"/>
    <property type="project" value="UniProtKB-KW"/>
</dbReference>
<feature type="compositionally biased region" description="Pro residues" evidence="11">
    <location>
        <begin position="222"/>
        <end position="238"/>
    </location>
</feature>
<dbReference type="GO" id="GO:0005686">
    <property type="term" value="C:U2 snRNP"/>
    <property type="evidence" value="ECO:0007669"/>
    <property type="project" value="TreeGrafter"/>
</dbReference>
<comment type="caution">
    <text evidence="13">The sequence shown here is derived from an EMBL/GenBank/DDBJ whole genome shotgun (WGS) entry which is preliminary data.</text>
</comment>